<proteinExistence type="predicted"/>
<gene>
    <name evidence="1" type="ORF">L195_g063709</name>
</gene>
<dbReference type="Proteomes" id="UP000236291">
    <property type="component" value="Unassembled WGS sequence"/>
</dbReference>
<name>A0A2K3KNN7_TRIPR</name>
<reference evidence="1 2" key="1">
    <citation type="journal article" date="2014" name="Am. J. Bot.">
        <title>Genome assembly and annotation for red clover (Trifolium pratense; Fabaceae).</title>
        <authorList>
            <person name="Istvanek J."/>
            <person name="Jaros M."/>
            <person name="Krenek A."/>
            <person name="Repkova J."/>
        </authorList>
    </citation>
    <scope>NUCLEOTIDE SEQUENCE [LARGE SCALE GENOMIC DNA]</scope>
    <source>
        <strain evidence="2">cv. Tatra</strain>
        <tissue evidence="1">Young leaves</tissue>
    </source>
</reference>
<feature type="non-terminal residue" evidence="1">
    <location>
        <position position="33"/>
    </location>
</feature>
<organism evidence="1 2">
    <name type="scientific">Trifolium pratense</name>
    <name type="common">Red clover</name>
    <dbReference type="NCBI Taxonomy" id="57577"/>
    <lineage>
        <taxon>Eukaryota</taxon>
        <taxon>Viridiplantae</taxon>
        <taxon>Streptophyta</taxon>
        <taxon>Embryophyta</taxon>
        <taxon>Tracheophyta</taxon>
        <taxon>Spermatophyta</taxon>
        <taxon>Magnoliopsida</taxon>
        <taxon>eudicotyledons</taxon>
        <taxon>Gunneridae</taxon>
        <taxon>Pentapetalae</taxon>
        <taxon>rosids</taxon>
        <taxon>fabids</taxon>
        <taxon>Fabales</taxon>
        <taxon>Fabaceae</taxon>
        <taxon>Papilionoideae</taxon>
        <taxon>50 kb inversion clade</taxon>
        <taxon>NPAAA clade</taxon>
        <taxon>Hologalegina</taxon>
        <taxon>IRL clade</taxon>
        <taxon>Trifolieae</taxon>
        <taxon>Trifolium</taxon>
    </lineage>
</organism>
<evidence type="ECO:0000313" key="1">
    <source>
        <dbReference type="EMBL" id="PNX67853.1"/>
    </source>
</evidence>
<evidence type="ECO:0000313" key="2">
    <source>
        <dbReference type="Proteomes" id="UP000236291"/>
    </source>
</evidence>
<dbReference type="AlphaFoldDB" id="A0A2K3KNN7"/>
<reference evidence="1 2" key="2">
    <citation type="journal article" date="2017" name="Front. Plant Sci.">
        <title>Gene Classification and Mining of Molecular Markers Useful in Red Clover (Trifolium pratense) Breeding.</title>
        <authorList>
            <person name="Istvanek J."/>
            <person name="Dluhosova J."/>
            <person name="Dluhos P."/>
            <person name="Patkova L."/>
            <person name="Nedelnik J."/>
            <person name="Repkova J."/>
        </authorList>
    </citation>
    <scope>NUCLEOTIDE SEQUENCE [LARGE SCALE GENOMIC DNA]</scope>
    <source>
        <strain evidence="2">cv. Tatra</strain>
        <tissue evidence="1">Young leaves</tissue>
    </source>
</reference>
<protein>
    <submittedName>
        <fullName evidence="1">Putative exportin-4 protein</fullName>
    </submittedName>
</protein>
<accession>A0A2K3KNN7</accession>
<sequence length="33" mass="3699">MHERHLLQLLSGILEWVDPPDAVSKAIENGKSD</sequence>
<comment type="caution">
    <text evidence="1">The sequence shown here is derived from an EMBL/GenBank/DDBJ whole genome shotgun (WGS) entry which is preliminary data.</text>
</comment>
<dbReference type="EMBL" id="ASHM01217103">
    <property type="protein sequence ID" value="PNX67853.1"/>
    <property type="molecule type" value="Genomic_DNA"/>
</dbReference>